<feature type="domain" description="AMP-dependent synthetase/ligase" evidence="1">
    <location>
        <begin position="34"/>
        <end position="431"/>
    </location>
</feature>
<dbReference type="SUPFAM" id="SSF56801">
    <property type="entry name" value="Acetyl-CoA synthetase-like"/>
    <property type="match status" value="1"/>
</dbReference>
<gene>
    <name evidence="2" type="ORF">DHOM_11035</name>
</gene>
<organism evidence="2 3">
    <name type="scientific">Dermabacter hominis 1368</name>
    <dbReference type="NCBI Taxonomy" id="1450519"/>
    <lineage>
        <taxon>Bacteria</taxon>
        <taxon>Bacillati</taxon>
        <taxon>Actinomycetota</taxon>
        <taxon>Actinomycetes</taxon>
        <taxon>Micrococcales</taxon>
        <taxon>Dermabacteraceae</taxon>
        <taxon>Dermabacter</taxon>
    </lineage>
</organism>
<dbReference type="PANTHER" id="PTHR24096">
    <property type="entry name" value="LONG-CHAIN-FATTY-ACID--COA LIGASE"/>
    <property type="match status" value="1"/>
</dbReference>
<keyword evidence="3" id="KW-1185">Reference proteome</keyword>
<sequence>MPAARSYVIDPASEASAHPLPLNASELLDFAISHFRSRTAIEMSGTRVSYGQLGRRIRCLAQGLLDSGIRAGDRVAIVLPMSIEAVVAFHAVLRIGAIAVQHSDREPMMRLSREFADYTPVAVIIAEYRLNALAGLDQHARPKTVITVQAPELPKTAPRRLTLTGALAEIAKAGGKGVMRVASPSKGPAQLPLTFCTRTRLKDLLGSAPLPDDYPYPSPRDLATIVYEGHTRASSLGAMLTHDNLTALAHQSLEYLETAPAGTETGYALWPLHSVIGIADTLTTSLFYGRHTILFPRFDRAGLMRALKKHPPEVISGDTEVFRFLAEHARTTGRSLTLRLALSPVSRDHAPSFRDWARDLGWPLMVGYSGAEAGVTVYLRTAEEGREHTVGTPLPSIEVRVVDLNDRRRVVGPGTVGKLMIKGPQVFHGYWKKPDESTAVLSADGWVLTTSLASIDADGYVTLAPAPPH</sequence>
<evidence type="ECO:0000259" key="1">
    <source>
        <dbReference type="Pfam" id="PF00501"/>
    </source>
</evidence>
<accession>A0ABR4SHD7</accession>
<dbReference type="Proteomes" id="UP000030182">
    <property type="component" value="Unassembled WGS sequence"/>
</dbReference>
<reference evidence="2 3" key="1">
    <citation type="submission" date="2014-01" db="EMBL/GenBank/DDBJ databases">
        <title>Draft genome sequence of the multidrug-resistant clinical isolate Dermabacter hominis 1368.</title>
        <authorList>
            <person name="Albersmeier A."/>
            <person name="Bomholt C."/>
            <person name="Glaub A."/>
            <person name="Ruckert C."/>
            <person name="Soriano F."/>
            <person name="Fernandez-Natal I."/>
            <person name="Tauch A."/>
        </authorList>
    </citation>
    <scope>NUCLEOTIDE SEQUENCE [LARGE SCALE GENOMIC DNA]</scope>
    <source>
        <strain evidence="2 3">1368</strain>
    </source>
</reference>
<proteinExistence type="predicted"/>
<comment type="caution">
    <text evidence="2">The sequence shown here is derived from an EMBL/GenBank/DDBJ whole genome shotgun (WGS) entry which is preliminary data.</text>
</comment>
<dbReference type="EMBL" id="JDRS01000027">
    <property type="protein sequence ID" value="KDS92422.1"/>
    <property type="molecule type" value="Genomic_DNA"/>
</dbReference>
<name>A0ABR4SHD7_9MICO</name>
<evidence type="ECO:0000313" key="2">
    <source>
        <dbReference type="EMBL" id="KDS92422.1"/>
    </source>
</evidence>
<dbReference type="Pfam" id="PF00501">
    <property type="entry name" value="AMP-binding"/>
    <property type="match status" value="1"/>
</dbReference>
<dbReference type="InterPro" id="IPR000873">
    <property type="entry name" value="AMP-dep_synth/lig_dom"/>
</dbReference>
<dbReference type="InterPro" id="IPR042099">
    <property type="entry name" value="ANL_N_sf"/>
</dbReference>
<protein>
    <recommendedName>
        <fullName evidence="1">AMP-dependent synthetase/ligase domain-containing protein</fullName>
    </recommendedName>
</protein>
<dbReference type="RefSeq" id="WP_034372723.1">
    <property type="nucleotide sequence ID" value="NZ_KN323183.1"/>
</dbReference>
<evidence type="ECO:0000313" key="3">
    <source>
        <dbReference type="Proteomes" id="UP000030182"/>
    </source>
</evidence>
<dbReference type="Gene3D" id="3.40.50.12780">
    <property type="entry name" value="N-terminal domain of ligase-like"/>
    <property type="match status" value="1"/>
</dbReference>